<reference evidence="3" key="2">
    <citation type="submission" date="2013-07" db="EMBL/GenBank/DDBJ databases">
        <authorList>
            <consortium name="The Broad Institute Genome Sequencing Platform"/>
            <person name="Cuomo C."/>
            <person name="Litvintseva A."/>
            <person name="Chen Y."/>
            <person name="Heitman J."/>
            <person name="Sun S."/>
            <person name="Springer D."/>
            <person name="Dromer F."/>
            <person name="Young S.K."/>
            <person name="Zeng Q."/>
            <person name="Gargeya S."/>
            <person name="Fitzgerald M."/>
            <person name="Abouelleil A."/>
            <person name="Alvarado L."/>
            <person name="Berlin A.M."/>
            <person name="Chapman S.B."/>
            <person name="Dewar J."/>
            <person name="Goldberg J."/>
            <person name="Griggs A."/>
            <person name="Gujja S."/>
            <person name="Hansen M."/>
            <person name="Howarth C."/>
            <person name="Imamovic A."/>
            <person name="Larimer J."/>
            <person name="McCowan C."/>
            <person name="Murphy C."/>
            <person name="Pearson M."/>
            <person name="Priest M."/>
            <person name="Roberts A."/>
            <person name="Saif S."/>
            <person name="Shea T."/>
            <person name="Sykes S."/>
            <person name="Wortman J."/>
            <person name="Nusbaum C."/>
            <person name="Birren B."/>
        </authorList>
    </citation>
    <scope>NUCLEOTIDE SEQUENCE</scope>
    <source>
        <strain evidence="3">CBS 10737</strain>
    </source>
</reference>
<feature type="region of interest" description="Disordered" evidence="1">
    <location>
        <begin position="43"/>
        <end position="88"/>
    </location>
</feature>
<feature type="compositionally biased region" description="Basic and acidic residues" evidence="1">
    <location>
        <begin position="1430"/>
        <end position="1453"/>
    </location>
</feature>
<feature type="region of interest" description="Disordered" evidence="1">
    <location>
        <begin position="531"/>
        <end position="588"/>
    </location>
</feature>
<feature type="compositionally biased region" description="Polar residues" evidence="1">
    <location>
        <begin position="1111"/>
        <end position="1120"/>
    </location>
</feature>
<dbReference type="OrthoDB" id="2565251at2759"/>
<dbReference type="STRING" id="1296096.A0A1B9I5G7"/>
<feature type="compositionally biased region" description="Polar residues" evidence="1">
    <location>
        <begin position="49"/>
        <end position="69"/>
    </location>
</feature>
<dbReference type="GeneID" id="30171197"/>
<dbReference type="EMBL" id="KI894009">
    <property type="protein sequence ID" value="OCF50772.1"/>
    <property type="molecule type" value="Genomic_DNA"/>
</dbReference>
<feature type="compositionally biased region" description="Polar residues" evidence="1">
    <location>
        <begin position="1307"/>
        <end position="1320"/>
    </location>
</feature>
<proteinExistence type="predicted"/>
<feature type="compositionally biased region" description="Acidic residues" evidence="1">
    <location>
        <begin position="736"/>
        <end position="745"/>
    </location>
</feature>
<feature type="compositionally biased region" description="Polar residues" evidence="1">
    <location>
        <begin position="1340"/>
        <end position="1356"/>
    </location>
</feature>
<sequence>MGSRKSSLPASAVAGPSRIPYNSTTGSSWNLVVDNEDHLASPNLIGLKSPSTRNRSVSFQPPDLTSTPRSSRHNRRTSGGSHYSIRLSPPIRTPKSKAVVRKSLTRENALGMNINNRADILADVAGDCLVTLVKAALRAPDSYRRRSSVNDEAKKAWDGLFGIRQSYFFPPYSPPFPSFADTLRSLHSHIQSDLDAPALARAIDLSNLATFVWTISRPDEAGDQFHLDLNEDELPRRRSTRNKGRSEEMEIDMEILQRVKKRNSLLFMAWKKFWFIVVPQEKRTSEIALRLWLDFATQIALIYQQSRVEDHAEPSPLLSLPQPTAALLAELFSPSAVGRFGQWSILEDFDSQDYSQEKNELEERWGILAKRRTEELGSLGEEELRRRYDYDRFKTEMIAYVQHEVLASPANTLLTPRRRTLLANDYRDQYPFRLGIEDASSSDSDLDDTFLARRAQDSGIEEEEDDEADVSAKSEETPHEKPIDFDILALAAAEFEDEDADGVDQEFMHVQKDEMAEVEMQVAATNPEILSSSAEESGSSQEERIGVNEDEDEDWVVKDAVPTTDTSQIKFRSKDSAEHPSKGPRFDWTARQADAIQVEWDSQSLHENGLRSPDPGTGATRSTVGISGEEAETQTRNTTPLPFNPNIHSSVYGRLIETDPTAVPPHIRAQPFVFPPPPFPPTNGRSKPIPGLPLMEQLTPNEQEKSEEEEQELVEGTDTQNPAPSQRPPVDLLNDVLEDDEDEFADLLPSEAQLAPQSGDDRLKKAHGTTLRNGDLEYLASEPPHDDGAGQISVQTSQNHYMSSRPRKSYEAHSFVVPDQDEDDEDRQLLNQASSPDLSHRDWSEQLNVKSELTQDVLGLHRFTNGVHPSSFRRQRGSTVPYLADDEDPFLHDEDGTPLQAEDLYLAPVGQTSPRRSRIHGKTNTSLSGYCRLTGKRKWTKEEELLLYRTVQKVPLEEEYPLRIVWQLYGEFGRMGNQLKWYNTQHMKDKLRTTVKRRQNEGRKVEGRVRAWAARGTREREEWEEEWEEYKRFKGEPETSPSADDHEDGSQELNVGMQNVEEDDDTASRQENGDDADEEGNEIRSSEVPVRAEASAPADVGVDDDDFPEPTSLTSQPQSNPKDRLDAFSDDDFPEPSEILQTTSHTSQSAHRQSSSPARITRKNKRDFSATTEHSPTDVIKIIKKKARIASPQTTVNTPASPTSPPAQKSPARPRGRPKQTTTYRSRPPVNKVIQRAARKVTADALEAKAQALSSSSSKASIQRARKAATWQTARKSTNNSIDSVPTQRARKTTSNVVPIIARARKSTQAQRARKTTGQFTVLVPPTQDEDEDDDVCGSNAESDSTNVAQSNNLTVDASGKSAYKNDTTNPVQLKDSVENIQAKPSSDGVEADDHFPIPEDVENDRENSGGKDHISYYLDGSQIDINAKQVEEEDRKSKEERERRKLIAEKVKGRNLKSNNRTKSNLRI</sequence>
<reference evidence="2" key="3">
    <citation type="submission" date="2016-07" db="EMBL/GenBank/DDBJ databases">
        <title>Evolution of pathogenesis and genome organization in the Tremellales.</title>
        <authorList>
            <person name="Cuomo C."/>
            <person name="Litvintseva A."/>
            <person name="Heitman J."/>
            <person name="Chen Y."/>
            <person name="Sun S."/>
            <person name="Springer D."/>
            <person name="Dromer F."/>
            <person name="Young S."/>
            <person name="Zeng Q."/>
            <person name="Chapman S."/>
            <person name="Gujja S."/>
            <person name="Saif S."/>
            <person name="Birren B."/>
        </authorList>
    </citation>
    <scope>NUCLEOTIDE SEQUENCE</scope>
    <source>
        <strain evidence="2">CBS 10737</strain>
    </source>
</reference>
<feature type="region of interest" description="Disordered" evidence="1">
    <location>
        <begin position="1247"/>
        <end position="1469"/>
    </location>
</feature>
<feature type="compositionally biased region" description="Low complexity" evidence="1">
    <location>
        <begin position="1248"/>
        <end position="1263"/>
    </location>
</feature>
<evidence type="ECO:0000313" key="3">
    <source>
        <dbReference type="EMBL" id="WWC68548.1"/>
    </source>
</evidence>
<feature type="compositionally biased region" description="Low complexity" evidence="1">
    <location>
        <begin position="531"/>
        <end position="540"/>
    </location>
</feature>
<feature type="compositionally biased region" description="Basic and acidic residues" evidence="1">
    <location>
        <begin position="1405"/>
        <end position="1415"/>
    </location>
</feature>
<dbReference type="Proteomes" id="UP000094020">
    <property type="component" value="Chromosome 3"/>
</dbReference>
<protein>
    <submittedName>
        <fullName evidence="2">Uncharacterized protein</fullName>
    </submittedName>
</protein>
<name>A0A1B9I5G7_9TREE</name>
<feature type="region of interest" description="Disordered" evidence="1">
    <location>
        <begin position="1060"/>
        <end position="1233"/>
    </location>
</feature>
<feature type="compositionally biased region" description="Acidic residues" evidence="1">
    <location>
        <begin position="459"/>
        <end position="469"/>
    </location>
</feature>
<evidence type="ECO:0000256" key="1">
    <source>
        <dbReference type="SAM" id="MobiDB-lite"/>
    </source>
</evidence>
<feature type="compositionally biased region" description="Acidic residues" evidence="1">
    <location>
        <begin position="705"/>
        <end position="715"/>
    </location>
</feature>
<feature type="region of interest" description="Disordered" evidence="1">
    <location>
        <begin position="675"/>
        <end position="766"/>
    </location>
</feature>
<feature type="compositionally biased region" description="Basic and acidic residues" evidence="1">
    <location>
        <begin position="470"/>
        <end position="481"/>
    </location>
</feature>
<dbReference type="RefSeq" id="XP_019011991.1">
    <property type="nucleotide sequence ID" value="XM_019154588.1"/>
</dbReference>
<gene>
    <name evidence="2" type="ORF">I206_02828</name>
    <name evidence="3" type="ORF">I206_102477</name>
</gene>
<dbReference type="KEGG" id="kpin:30171197"/>
<feature type="region of interest" description="Disordered" evidence="1">
    <location>
        <begin position="455"/>
        <end position="481"/>
    </location>
</feature>
<dbReference type="EMBL" id="CP144521">
    <property type="protein sequence ID" value="WWC68548.1"/>
    <property type="molecule type" value="Genomic_DNA"/>
</dbReference>
<feature type="compositionally biased region" description="Polar residues" evidence="1">
    <location>
        <begin position="1191"/>
        <end position="1201"/>
    </location>
</feature>
<feature type="region of interest" description="Disordered" evidence="1">
    <location>
        <begin position="1"/>
        <end position="21"/>
    </location>
</feature>
<organism evidence="2">
    <name type="scientific">Kwoniella pini CBS 10737</name>
    <dbReference type="NCBI Taxonomy" id="1296096"/>
    <lineage>
        <taxon>Eukaryota</taxon>
        <taxon>Fungi</taxon>
        <taxon>Dikarya</taxon>
        <taxon>Basidiomycota</taxon>
        <taxon>Agaricomycotina</taxon>
        <taxon>Tremellomycetes</taxon>
        <taxon>Tremellales</taxon>
        <taxon>Cryptococcaceae</taxon>
        <taxon>Kwoniella</taxon>
    </lineage>
</organism>
<evidence type="ECO:0000313" key="2">
    <source>
        <dbReference type="EMBL" id="OCF50772.1"/>
    </source>
</evidence>
<feature type="compositionally biased region" description="Basic and acidic residues" evidence="1">
    <location>
        <begin position="572"/>
        <end position="585"/>
    </location>
</feature>
<feature type="compositionally biased region" description="Polar residues" evidence="1">
    <location>
        <begin position="1139"/>
        <end position="1158"/>
    </location>
</feature>
<reference evidence="3" key="4">
    <citation type="submission" date="2024-02" db="EMBL/GenBank/DDBJ databases">
        <title>Comparative genomics of Cryptococcus and Kwoniella reveals pathogenesis evolution and contrasting modes of karyotype evolution via chromosome fusion or intercentromeric recombination.</title>
        <authorList>
            <person name="Coelho M.A."/>
            <person name="David-Palma M."/>
            <person name="Shea T."/>
            <person name="Bowers K."/>
            <person name="McGinley-Smith S."/>
            <person name="Mohammad A.W."/>
            <person name="Gnirke A."/>
            <person name="Yurkov A.M."/>
            <person name="Nowrousian M."/>
            <person name="Sun S."/>
            <person name="Cuomo C.A."/>
            <person name="Heitman J."/>
        </authorList>
    </citation>
    <scope>NUCLEOTIDE SEQUENCE</scope>
    <source>
        <strain evidence="3">CBS 10737</strain>
    </source>
</reference>
<feature type="region of interest" description="Disordered" evidence="1">
    <location>
        <begin position="601"/>
        <end position="645"/>
    </location>
</feature>
<evidence type="ECO:0000313" key="4">
    <source>
        <dbReference type="Proteomes" id="UP000094020"/>
    </source>
</evidence>
<keyword evidence="4" id="KW-1185">Reference proteome</keyword>
<accession>A0A1B9I5G7</accession>
<feature type="compositionally biased region" description="Polar residues" evidence="1">
    <location>
        <begin position="1270"/>
        <end position="1297"/>
    </location>
</feature>
<feature type="compositionally biased region" description="Polar residues" evidence="1">
    <location>
        <begin position="634"/>
        <end position="645"/>
    </location>
</feature>
<reference evidence="2" key="1">
    <citation type="submission" date="2013-07" db="EMBL/GenBank/DDBJ databases">
        <title>The Genome Sequence of Cryptococcus pinus CBS10737.</title>
        <authorList>
            <consortium name="The Broad Institute Genome Sequencing Platform"/>
            <person name="Cuomo C."/>
            <person name="Litvintseva A."/>
            <person name="Chen Y."/>
            <person name="Heitman J."/>
            <person name="Sun S."/>
            <person name="Springer D."/>
            <person name="Dromer F."/>
            <person name="Young S.K."/>
            <person name="Zeng Q."/>
            <person name="Gargeya S."/>
            <person name="Fitzgerald M."/>
            <person name="Abouelleil A."/>
            <person name="Alvarado L."/>
            <person name="Berlin A.M."/>
            <person name="Chapman S.B."/>
            <person name="Dewar J."/>
            <person name="Goldberg J."/>
            <person name="Griggs A."/>
            <person name="Gujja S."/>
            <person name="Hansen M."/>
            <person name="Howarth C."/>
            <person name="Imamovic A."/>
            <person name="Larimer J."/>
            <person name="McCowan C."/>
            <person name="Murphy C."/>
            <person name="Pearson M."/>
            <person name="Priest M."/>
            <person name="Roberts A."/>
            <person name="Saif S."/>
            <person name="Shea T."/>
            <person name="Sykes S."/>
            <person name="Wortman J."/>
            <person name="Nusbaum C."/>
            <person name="Birren B."/>
        </authorList>
    </citation>
    <scope>NUCLEOTIDE SEQUENCE [LARGE SCALE GENOMIC DNA]</scope>
    <source>
        <strain evidence="2">CBS 10737</strain>
    </source>
</reference>
<feature type="compositionally biased region" description="Polar residues" evidence="1">
    <location>
        <begin position="1457"/>
        <end position="1469"/>
    </location>
</feature>